<evidence type="ECO:0000313" key="4">
    <source>
        <dbReference type="Proteomes" id="UP000053789"/>
    </source>
</evidence>
<gene>
    <name evidence="3" type="ORF">Z519_08936</name>
</gene>
<dbReference type="HOGENOM" id="CLU_523723_0_0_1"/>
<feature type="region of interest" description="Disordered" evidence="1">
    <location>
        <begin position="334"/>
        <end position="383"/>
    </location>
</feature>
<dbReference type="RefSeq" id="XP_016616961.1">
    <property type="nucleotide sequence ID" value="XM_016766663.1"/>
</dbReference>
<sequence>MISASVATNGRGSRVKHKARSSKPSLSADKLSKHVLVEDLVNDFNNMSIRHIWPPHHVRFVMWYYLTTSLPYESIAVAFNVTFAGDDEAGRMEARNAEKIVELVNLRYILIKDELAARGQWPRPTEQGWAPCDHGMCCATLAEMAGNGRMASVMRSVDLKTRMARKLADMAMGLWDGDWEEILQCPRKHKDPISAGATVVQQHSNAASLPNSSKKSLPLGISSLRRSVKSSAWEAPSKQLNRVSLIPIFEEHIDLDLSSTEEIEMPGNPGTFAPIHPSTLSCAAAKTHSSLRKLHPAPQPRDHSTKMPSLSCWLNNRSLRSHRLNRAPMSDFQGEMQTFSDDPNLAPTESAGSTMSRSSNTHSKFVLTSSQNSARLTTTDSGSQVTLDGAANVETTRTEPIVTQINLVVGMPMSIDVSEVCSFVLKQAFKAPYWCIVLDPFEILAKNTENLSRHLVALSGWHFVQFLLAIFVTKVVVEYTFEYLRRVLRHRWMIELSPPHAPNMSETVYLLYLCIACQIVVFVWPKCAPKTQQVF</sequence>
<feature type="transmembrane region" description="Helical" evidence="2">
    <location>
        <begin position="460"/>
        <end position="481"/>
    </location>
</feature>
<keyword evidence="2" id="KW-1133">Transmembrane helix</keyword>
<proteinExistence type="predicted"/>
<dbReference type="EMBL" id="KN846993">
    <property type="protein sequence ID" value="KIW90292.1"/>
    <property type="molecule type" value="Genomic_DNA"/>
</dbReference>
<feature type="region of interest" description="Disordered" evidence="1">
    <location>
        <begin position="286"/>
        <end position="309"/>
    </location>
</feature>
<name>A0A0D2FUR8_CLAB1</name>
<keyword evidence="2" id="KW-0472">Membrane</keyword>
<feature type="compositionally biased region" description="Polar residues" evidence="1">
    <location>
        <begin position="350"/>
        <end position="383"/>
    </location>
</feature>
<feature type="compositionally biased region" description="Polar residues" evidence="1">
    <location>
        <begin position="1"/>
        <end position="11"/>
    </location>
</feature>
<feature type="transmembrane region" description="Helical" evidence="2">
    <location>
        <begin position="507"/>
        <end position="525"/>
    </location>
</feature>
<keyword evidence="4" id="KW-1185">Reference proteome</keyword>
<dbReference type="GeneID" id="27701864"/>
<dbReference type="OrthoDB" id="4161698at2759"/>
<reference evidence="3" key="1">
    <citation type="submission" date="2015-01" db="EMBL/GenBank/DDBJ databases">
        <title>The Genome Sequence of Cladophialophora bantiana CBS 173.52.</title>
        <authorList>
            <consortium name="The Broad Institute Genomics Platform"/>
            <person name="Cuomo C."/>
            <person name="de Hoog S."/>
            <person name="Gorbushina A."/>
            <person name="Stielow B."/>
            <person name="Teixiera M."/>
            <person name="Abouelleil A."/>
            <person name="Chapman S.B."/>
            <person name="Priest M."/>
            <person name="Young S.K."/>
            <person name="Wortman J."/>
            <person name="Nusbaum C."/>
            <person name="Birren B."/>
        </authorList>
    </citation>
    <scope>NUCLEOTIDE SEQUENCE [LARGE SCALE GENOMIC DNA]</scope>
    <source>
        <strain evidence="3">CBS 173.52</strain>
    </source>
</reference>
<protein>
    <submittedName>
        <fullName evidence="3">Uncharacterized protein</fullName>
    </submittedName>
</protein>
<keyword evidence="2" id="KW-0812">Transmembrane</keyword>
<dbReference type="Proteomes" id="UP000053789">
    <property type="component" value="Unassembled WGS sequence"/>
</dbReference>
<organism evidence="3 4">
    <name type="scientific">Cladophialophora bantiana (strain ATCC 10958 / CBS 173.52 / CDC B-1940 / NIH 8579)</name>
    <name type="common">Xylohypha bantiana</name>
    <dbReference type="NCBI Taxonomy" id="1442370"/>
    <lineage>
        <taxon>Eukaryota</taxon>
        <taxon>Fungi</taxon>
        <taxon>Dikarya</taxon>
        <taxon>Ascomycota</taxon>
        <taxon>Pezizomycotina</taxon>
        <taxon>Eurotiomycetes</taxon>
        <taxon>Chaetothyriomycetidae</taxon>
        <taxon>Chaetothyriales</taxon>
        <taxon>Herpotrichiellaceae</taxon>
        <taxon>Cladophialophora</taxon>
    </lineage>
</organism>
<accession>A0A0D2FUR8</accession>
<evidence type="ECO:0000313" key="3">
    <source>
        <dbReference type="EMBL" id="KIW90292.1"/>
    </source>
</evidence>
<evidence type="ECO:0000256" key="1">
    <source>
        <dbReference type="SAM" id="MobiDB-lite"/>
    </source>
</evidence>
<feature type="region of interest" description="Disordered" evidence="1">
    <location>
        <begin position="1"/>
        <end position="26"/>
    </location>
</feature>
<evidence type="ECO:0000256" key="2">
    <source>
        <dbReference type="SAM" id="Phobius"/>
    </source>
</evidence>
<dbReference type="AlphaFoldDB" id="A0A0D2FUR8"/>